<geneLocation type="plasmid" evidence="5">
    <name>pjcm18538 dna</name>
</geneLocation>
<evidence type="ECO:0000313" key="5">
    <source>
        <dbReference type="Proteomes" id="UP000467428"/>
    </source>
</evidence>
<proteinExistence type="inferred from homology"/>
<dbReference type="InterPro" id="IPR015422">
    <property type="entry name" value="PyrdxlP-dep_Trfase_small"/>
</dbReference>
<evidence type="ECO:0000256" key="1">
    <source>
        <dbReference type="ARBA" id="ARBA00001933"/>
    </source>
</evidence>
<dbReference type="Gene3D" id="3.40.640.10">
    <property type="entry name" value="Type I PLP-dependent aspartate aminotransferase-like (Major domain)"/>
    <property type="match status" value="1"/>
</dbReference>
<dbReference type="PANTHER" id="PTHR43713:SF3">
    <property type="entry name" value="GLUTAMATE-1-SEMIALDEHYDE 2,1-AMINOMUTASE 1, CHLOROPLASTIC-RELATED"/>
    <property type="match status" value="1"/>
</dbReference>
<dbReference type="EMBL" id="AP022593">
    <property type="protein sequence ID" value="BBY49666.1"/>
    <property type="molecule type" value="Genomic_DNA"/>
</dbReference>
<name>A0A7I7S069_9MYCO</name>
<evidence type="ECO:0000313" key="4">
    <source>
        <dbReference type="EMBL" id="BBY49666.1"/>
    </source>
</evidence>
<dbReference type="RefSeq" id="WP_163919256.1">
    <property type="nucleotide sequence ID" value="NZ_AP022593.1"/>
</dbReference>
<dbReference type="InterPro" id="IPR015421">
    <property type="entry name" value="PyrdxlP-dep_Trfase_major"/>
</dbReference>
<dbReference type="GO" id="GO:0008483">
    <property type="term" value="F:transaminase activity"/>
    <property type="evidence" value="ECO:0007669"/>
    <property type="project" value="InterPro"/>
</dbReference>
<evidence type="ECO:0000256" key="3">
    <source>
        <dbReference type="RuleBase" id="RU003560"/>
    </source>
</evidence>
<gene>
    <name evidence="4" type="ORF">MARA_31340</name>
</gene>
<dbReference type="Gene3D" id="3.90.1150.10">
    <property type="entry name" value="Aspartate Aminotransferase, domain 1"/>
    <property type="match status" value="1"/>
</dbReference>
<protein>
    <submittedName>
        <fullName evidence="4">Glutamate-1-semialdehyde 2,1-aminomutase</fullName>
    </submittedName>
</protein>
<dbReference type="GO" id="GO:0030170">
    <property type="term" value="F:pyridoxal phosphate binding"/>
    <property type="evidence" value="ECO:0007669"/>
    <property type="project" value="InterPro"/>
</dbReference>
<dbReference type="Pfam" id="PF00202">
    <property type="entry name" value="Aminotran_3"/>
    <property type="match status" value="1"/>
</dbReference>
<dbReference type="Proteomes" id="UP000467428">
    <property type="component" value="Chromosome"/>
</dbReference>
<keyword evidence="5" id="KW-1185">Reference proteome</keyword>
<dbReference type="InterPro" id="IPR015424">
    <property type="entry name" value="PyrdxlP-dep_Trfase"/>
</dbReference>
<dbReference type="PANTHER" id="PTHR43713">
    <property type="entry name" value="GLUTAMATE-1-SEMIALDEHYDE 2,1-AMINOMUTASE"/>
    <property type="match status" value="1"/>
</dbReference>
<evidence type="ECO:0000256" key="2">
    <source>
        <dbReference type="ARBA" id="ARBA00022898"/>
    </source>
</evidence>
<accession>A0A7I7S069</accession>
<sequence>MTDPGIPPRTFARSRAMQDRLHDLVPGGAHTYARGSDQFPEFMAPVLVRGQGCRVWDVDGNSYVEYGMGLRSVTLGHGYQPVVDAVTRTIAHGVNFSRPTELELAAAEDFLGLVPAADMVKFAKNGSDTTTAAVRLARAVTGRTKVAVCRQPFFSTDDWFIGTTAMNGGIPAAAVETTVRFDYNDLTSVAAALAGDDVACVILEAATALAEPQPGFLEGLRAQCDSHGTLLVFDEMITGFRWSAGGAQGVYGVAPDLSCWGKAMANGFPLSALAGKREYMELGGLRTEEDRVFLLSTTHGAETSALAAFRAVVHAYRTQNPIGLMEAAGRQLSTEITAAVRDAGLDYYVEVLGRPSCLLFATRGPDGQPSQAYRTLFLQELLRRGVLGQSFVTSAAHAAADVDQTVAAVTEALVVYRRAIERKTVEGLLEGRPVAPAIRRTAEPRYIARA</sequence>
<dbReference type="KEGG" id="marz:MARA_31340"/>
<reference evidence="4 5" key="1">
    <citation type="journal article" date="2019" name="Emerg. Microbes Infect.">
        <title>Comprehensive subspecies identification of 175 nontuberculous mycobacteria species based on 7547 genomic profiles.</title>
        <authorList>
            <person name="Matsumoto Y."/>
            <person name="Kinjo T."/>
            <person name="Motooka D."/>
            <person name="Nabeya D."/>
            <person name="Jung N."/>
            <person name="Uechi K."/>
            <person name="Horii T."/>
            <person name="Iida T."/>
            <person name="Fujita J."/>
            <person name="Nakamura S."/>
        </authorList>
    </citation>
    <scope>NUCLEOTIDE SEQUENCE [LARGE SCALE GENOMIC DNA]</scope>
    <source>
        <strain evidence="4 5">JCM 18538</strain>
    </source>
</reference>
<comment type="similarity">
    <text evidence="3">Belongs to the class-III pyridoxal-phosphate-dependent aminotransferase family.</text>
</comment>
<keyword evidence="2 3" id="KW-0663">Pyridoxal phosphate</keyword>
<organism evidence="4 5">
    <name type="scientific">Mycolicibacterium arabiense</name>
    <dbReference type="NCBI Taxonomy" id="1286181"/>
    <lineage>
        <taxon>Bacteria</taxon>
        <taxon>Bacillati</taxon>
        <taxon>Actinomycetota</taxon>
        <taxon>Actinomycetes</taxon>
        <taxon>Mycobacteriales</taxon>
        <taxon>Mycobacteriaceae</taxon>
        <taxon>Mycolicibacterium</taxon>
    </lineage>
</organism>
<dbReference type="SUPFAM" id="SSF53383">
    <property type="entry name" value="PLP-dependent transferases"/>
    <property type="match status" value="1"/>
</dbReference>
<dbReference type="NCBIfam" id="NF004856">
    <property type="entry name" value="PRK06209.1"/>
    <property type="match status" value="1"/>
</dbReference>
<comment type="cofactor">
    <cofactor evidence="1">
        <name>pyridoxal 5'-phosphate</name>
        <dbReference type="ChEBI" id="CHEBI:597326"/>
    </cofactor>
</comment>
<dbReference type="InterPro" id="IPR005814">
    <property type="entry name" value="Aminotrans_3"/>
</dbReference>
<dbReference type="AlphaFoldDB" id="A0A7I7S069"/>